<dbReference type="KEGG" id="gtt:GUITHDRAFT_95840"/>
<reference evidence="2 4" key="1">
    <citation type="journal article" date="2012" name="Nature">
        <title>Algal genomes reveal evolutionary mosaicism and the fate of nucleomorphs.</title>
        <authorList>
            <consortium name="DOE Joint Genome Institute"/>
            <person name="Curtis B.A."/>
            <person name="Tanifuji G."/>
            <person name="Burki F."/>
            <person name="Gruber A."/>
            <person name="Irimia M."/>
            <person name="Maruyama S."/>
            <person name="Arias M.C."/>
            <person name="Ball S.G."/>
            <person name="Gile G.H."/>
            <person name="Hirakawa Y."/>
            <person name="Hopkins J.F."/>
            <person name="Kuo A."/>
            <person name="Rensing S.A."/>
            <person name="Schmutz J."/>
            <person name="Symeonidi A."/>
            <person name="Elias M."/>
            <person name="Eveleigh R.J."/>
            <person name="Herman E.K."/>
            <person name="Klute M.J."/>
            <person name="Nakayama T."/>
            <person name="Obornik M."/>
            <person name="Reyes-Prieto A."/>
            <person name="Armbrust E.V."/>
            <person name="Aves S.J."/>
            <person name="Beiko R.G."/>
            <person name="Coutinho P."/>
            <person name="Dacks J.B."/>
            <person name="Durnford D.G."/>
            <person name="Fast N.M."/>
            <person name="Green B.R."/>
            <person name="Grisdale C.J."/>
            <person name="Hempel F."/>
            <person name="Henrissat B."/>
            <person name="Hoppner M.P."/>
            <person name="Ishida K."/>
            <person name="Kim E."/>
            <person name="Koreny L."/>
            <person name="Kroth P.G."/>
            <person name="Liu Y."/>
            <person name="Malik S.B."/>
            <person name="Maier U.G."/>
            <person name="McRose D."/>
            <person name="Mock T."/>
            <person name="Neilson J.A."/>
            <person name="Onodera N.T."/>
            <person name="Poole A.M."/>
            <person name="Pritham E.J."/>
            <person name="Richards T.A."/>
            <person name="Rocap G."/>
            <person name="Roy S.W."/>
            <person name="Sarai C."/>
            <person name="Schaack S."/>
            <person name="Shirato S."/>
            <person name="Slamovits C.H."/>
            <person name="Spencer D.F."/>
            <person name="Suzuki S."/>
            <person name="Worden A.Z."/>
            <person name="Zauner S."/>
            <person name="Barry K."/>
            <person name="Bell C."/>
            <person name="Bharti A.K."/>
            <person name="Crow J.A."/>
            <person name="Grimwood J."/>
            <person name="Kramer R."/>
            <person name="Lindquist E."/>
            <person name="Lucas S."/>
            <person name="Salamov A."/>
            <person name="McFadden G.I."/>
            <person name="Lane C.E."/>
            <person name="Keeling P.J."/>
            <person name="Gray M.W."/>
            <person name="Grigoriev I.V."/>
            <person name="Archibald J.M."/>
        </authorList>
    </citation>
    <scope>NUCLEOTIDE SEQUENCE</scope>
    <source>
        <strain evidence="2 4">CCMP2712</strain>
    </source>
</reference>
<dbReference type="OrthoDB" id="60033at2759"/>
<dbReference type="InterPro" id="IPR001054">
    <property type="entry name" value="A/G_cyclase"/>
</dbReference>
<dbReference type="SUPFAM" id="SSF55073">
    <property type="entry name" value="Nucleotide cyclase"/>
    <property type="match status" value="1"/>
</dbReference>
<gene>
    <name evidence="2" type="ORF">GUITHDRAFT_95840</name>
</gene>
<proteinExistence type="predicted"/>
<dbReference type="EMBL" id="JH993020">
    <property type="protein sequence ID" value="EKX41848.1"/>
    <property type="molecule type" value="Genomic_DNA"/>
</dbReference>
<keyword evidence="4" id="KW-1185">Reference proteome</keyword>
<accession>L1J007</accession>
<dbReference type="PROSITE" id="PS50125">
    <property type="entry name" value="GUANYLATE_CYCLASE_2"/>
    <property type="match status" value="1"/>
</dbReference>
<dbReference type="Proteomes" id="UP000011087">
    <property type="component" value="Unassembled WGS sequence"/>
</dbReference>
<dbReference type="RefSeq" id="XP_005828828.1">
    <property type="nucleotide sequence ID" value="XM_005828771.1"/>
</dbReference>
<dbReference type="GO" id="GO:0008074">
    <property type="term" value="C:guanylate cyclase complex, soluble"/>
    <property type="evidence" value="ECO:0007669"/>
    <property type="project" value="TreeGrafter"/>
</dbReference>
<dbReference type="GeneID" id="17298580"/>
<reference evidence="4" key="2">
    <citation type="submission" date="2012-11" db="EMBL/GenBank/DDBJ databases">
        <authorList>
            <person name="Kuo A."/>
            <person name="Curtis B.A."/>
            <person name="Tanifuji G."/>
            <person name="Burki F."/>
            <person name="Gruber A."/>
            <person name="Irimia M."/>
            <person name="Maruyama S."/>
            <person name="Arias M.C."/>
            <person name="Ball S.G."/>
            <person name="Gile G.H."/>
            <person name="Hirakawa Y."/>
            <person name="Hopkins J.F."/>
            <person name="Rensing S.A."/>
            <person name="Schmutz J."/>
            <person name="Symeonidi A."/>
            <person name="Elias M."/>
            <person name="Eveleigh R.J."/>
            <person name="Herman E.K."/>
            <person name="Klute M.J."/>
            <person name="Nakayama T."/>
            <person name="Obornik M."/>
            <person name="Reyes-Prieto A."/>
            <person name="Armbrust E.V."/>
            <person name="Aves S.J."/>
            <person name="Beiko R.G."/>
            <person name="Coutinho P."/>
            <person name="Dacks J.B."/>
            <person name="Durnford D.G."/>
            <person name="Fast N.M."/>
            <person name="Green B.R."/>
            <person name="Grisdale C."/>
            <person name="Hempe F."/>
            <person name="Henrissat B."/>
            <person name="Hoppner M.P."/>
            <person name="Ishida K.-I."/>
            <person name="Kim E."/>
            <person name="Koreny L."/>
            <person name="Kroth P.G."/>
            <person name="Liu Y."/>
            <person name="Malik S.-B."/>
            <person name="Maier U.G."/>
            <person name="McRose D."/>
            <person name="Mock T."/>
            <person name="Neilson J.A."/>
            <person name="Onodera N.T."/>
            <person name="Poole A.M."/>
            <person name="Pritham E.J."/>
            <person name="Richards T.A."/>
            <person name="Rocap G."/>
            <person name="Roy S.W."/>
            <person name="Sarai C."/>
            <person name="Schaack S."/>
            <person name="Shirato S."/>
            <person name="Slamovits C.H."/>
            <person name="Spencer D.F."/>
            <person name="Suzuki S."/>
            <person name="Worden A.Z."/>
            <person name="Zauner S."/>
            <person name="Barry K."/>
            <person name="Bell C."/>
            <person name="Bharti A.K."/>
            <person name="Crow J.A."/>
            <person name="Grimwood J."/>
            <person name="Kramer R."/>
            <person name="Lindquist E."/>
            <person name="Lucas S."/>
            <person name="Salamov A."/>
            <person name="McFadden G.I."/>
            <person name="Lane C.E."/>
            <person name="Keeling P.J."/>
            <person name="Gray M.W."/>
            <person name="Grigoriev I.V."/>
            <person name="Archibald J.M."/>
        </authorList>
    </citation>
    <scope>NUCLEOTIDE SEQUENCE</scope>
    <source>
        <strain evidence="4">CCMP2712</strain>
    </source>
</reference>
<dbReference type="AlphaFoldDB" id="L1J007"/>
<dbReference type="EnsemblProtists" id="EKX41848">
    <property type="protein sequence ID" value="EKX41848"/>
    <property type="gene ID" value="GUITHDRAFT_95840"/>
</dbReference>
<evidence type="ECO:0000313" key="4">
    <source>
        <dbReference type="Proteomes" id="UP000011087"/>
    </source>
</evidence>
<dbReference type="SMART" id="SM00044">
    <property type="entry name" value="CYCc"/>
    <property type="match status" value="1"/>
</dbReference>
<protein>
    <recommendedName>
        <fullName evidence="1">Guanylate cyclase domain-containing protein</fullName>
    </recommendedName>
</protein>
<evidence type="ECO:0000259" key="1">
    <source>
        <dbReference type="PROSITE" id="PS50125"/>
    </source>
</evidence>
<dbReference type="InterPro" id="IPR029787">
    <property type="entry name" value="Nucleotide_cyclase"/>
</dbReference>
<organism evidence="2">
    <name type="scientific">Guillardia theta (strain CCMP2712)</name>
    <name type="common">Cryptophyte</name>
    <dbReference type="NCBI Taxonomy" id="905079"/>
    <lineage>
        <taxon>Eukaryota</taxon>
        <taxon>Cryptophyceae</taxon>
        <taxon>Pyrenomonadales</taxon>
        <taxon>Geminigeraceae</taxon>
        <taxon>Guillardia</taxon>
    </lineage>
</organism>
<name>L1J007_GUITC</name>
<evidence type="ECO:0000313" key="2">
    <source>
        <dbReference type="EMBL" id="EKX41848.1"/>
    </source>
</evidence>
<feature type="domain" description="Guanylate cyclase" evidence="1">
    <location>
        <begin position="5"/>
        <end position="143"/>
    </location>
</feature>
<dbReference type="GO" id="GO:0004383">
    <property type="term" value="F:guanylate cyclase activity"/>
    <property type="evidence" value="ECO:0007669"/>
    <property type="project" value="TreeGrafter"/>
</dbReference>
<dbReference type="eggNOG" id="KOG1023">
    <property type="taxonomic scope" value="Eukaryota"/>
</dbReference>
<dbReference type="Pfam" id="PF00211">
    <property type="entry name" value="Guanylate_cyc"/>
    <property type="match status" value="1"/>
</dbReference>
<dbReference type="PANTHER" id="PTHR45655:SF13">
    <property type="entry name" value="SOLUBLE GUANYLATE CYCLASE GCY-32-RELATED"/>
    <property type="match status" value="1"/>
</dbReference>
<dbReference type="Gene3D" id="3.30.70.1230">
    <property type="entry name" value="Nucleotide cyclase"/>
    <property type="match status" value="1"/>
</dbReference>
<reference evidence="3" key="3">
    <citation type="submission" date="2015-06" db="UniProtKB">
        <authorList>
            <consortium name="EnsemblProtists"/>
        </authorList>
    </citation>
    <scope>IDENTIFICATION</scope>
</reference>
<sequence length="185" mass="20730">MEHCTIMFISLSPCATELSSSMTLATFQLLDDVFTRLDSIVDEFGCFKYHHVQDTYVICCQRTSRPFHAPDSPARYRRTAAREMVLLAARIMREVKDFRALSGEPLWAKVGIACGSLAGAIVGAHRRFYCLFGDAINTSARMCHYSEKDKILCTEVPCAGRGDERGTRDAEEGEARGLVLLLRLR</sequence>
<dbReference type="PaxDb" id="55529-EKX41848"/>
<dbReference type="GO" id="GO:0019934">
    <property type="term" value="P:cGMP-mediated signaling"/>
    <property type="evidence" value="ECO:0007669"/>
    <property type="project" value="TreeGrafter"/>
</dbReference>
<dbReference type="PANTHER" id="PTHR45655">
    <property type="entry name" value="GUANYLATE CYCLASE SOLUBLE SUBUNIT BETA-2"/>
    <property type="match status" value="1"/>
</dbReference>
<dbReference type="STRING" id="905079.L1J007"/>
<dbReference type="HOGENOM" id="CLU_001072_6_2_1"/>
<evidence type="ECO:0000313" key="3">
    <source>
        <dbReference type="EnsemblProtists" id="EKX41848"/>
    </source>
</evidence>
<dbReference type="CDD" id="cd07302">
    <property type="entry name" value="CHD"/>
    <property type="match status" value="1"/>
</dbReference>
<dbReference type="GO" id="GO:0070482">
    <property type="term" value="P:response to oxygen levels"/>
    <property type="evidence" value="ECO:0007669"/>
    <property type="project" value="TreeGrafter"/>
</dbReference>